<dbReference type="EMBL" id="RYYU01000001">
    <property type="protein sequence ID" value="RUL59393.1"/>
    <property type="molecule type" value="Genomic_DNA"/>
</dbReference>
<name>A0A432LKR4_9BACT</name>
<comment type="caution">
    <text evidence="1">The sequence shown here is derived from an EMBL/GenBank/DDBJ whole genome shotgun (WGS) entry which is preliminary data.</text>
</comment>
<protein>
    <submittedName>
        <fullName evidence="1">Uncharacterized protein</fullName>
    </submittedName>
</protein>
<keyword evidence="2" id="KW-1185">Reference proteome</keyword>
<dbReference type="AlphaFoldDB" id="A0A432LKR4"/>
<dbReference type="RefSeq" id="WP_126678551.1">
    <property type="nucleotide sequence ID" value="NZ_CAUTUZ010000004.1"/>
</dbReference>
<dbReference type="Proteomes" id="UP000278983">
    <property type="component" value="Unassembled WGS sequence"/>
</dbReference>
<reference evidence="1 2" key="1">
    <citation type="submission" date="2018-12" db="EMBL/GenBank/DDBJ databases">
        <title>Genome sequencing of Prevotella sp. KCOM 3155 (= JS262).</title>
        <authorList>
            <person name="Kook J.-K."/>
            <person name="Park S.-N."/>
            <person name="Lim Y.K."/>
        </authorList>
    </citation>
    <scope>NUCLEOTIDE SEQUENCE [LARGE SCALE GENOMIC DNA]</scope>
    <source>
        <strain evidence="1 2">KCOM 3155</strain>
    </source>
</reference>
<organism evidence="1 2">
    <name type="scientific">Prevotella koreensis</name>
    <dbReference type="NCBI Taxonomy" id="2490854"/>
    <lineage>
        <taxon>Bacteria</taxon>
        <taxon>Pseudomonadati</taxon>
        <taxon>Bacteroidota</taxon>
        <taxon>Bacteroidia</taxon>
        <taxon>Bacteroidales</taxon>
        <taxon>Prevotellaceae</taxon>
        <taxon>Prevotella</taxon>
    </lineage>
</organism>
<proteinExistence type="predicted"/>
<dbReference type="OrthoDB" id="1083010at2"/>
<accession>A0A432LKR4</accession>
<evidence type="ECO:0000313" key="1">
    <source>
        <dbReference type="EMBL" id="RUL59393.1"/>
    </source>
</evidence>
<evidence type="ECO:0000313" key="2">
    <source>
        <dbReference type="Proteomes" id="UP000278983"/>
    </source>
</evidence>
<sequence>MNKRKEEKKSYIAPFCELIGMNIEECLMVGSPNVGGNVSIEDPVEDDEDTEISGAKTFIGLDCWEDE</sequence>
<gene>
    <name evidence="1" type="ORF">EHV08_06235</name>
</gene>